<comment type="similarity">
    <text evidence="2">Belongs to the type IB topoisomerase family.</text>
</comment>
<dbReference type="GO" id="GO:0003917">
    <property type="term" value="F:DNA topoisomerase type I (single strand cut, ATP-independent) activity"/>
    <property type="evidence" value="ECO:0007669"/>
    <property type="project" value="UniProtKB-EC"/>
</dbReference>
<dbReference type="AlphaFoldDB" id="A0A6L9XYF0"/>
<keyword evidence="11" id="KW-1185">Reference proteome</keyword>
<dbReference type="RefSeq" id="WP_163289499.1">
    <property type="nucleotide sequence ID" value="NZ_JAAGWY010000002.1"/>
</dbReference>
<evidence type="ECO:0000259" key="8">
    <source>
        <dbReference type="Pfam" id="PF01028"/>
    </source>
</evidence>
<dbReference type="Gene3D" id="3.90.15.10">
    <property type="entry name" value="Topoisomerase I, Chain A, domain 3"/>
    <property type="match status" value="1"/>
</dbReference>
<evidence type="ECO:0000256" key="3">
    <source>
        <dbReference type="ARBA" id="ARBA00012891"/>
    </source>
</evidence>
<evidence type="ECO:0000313" key="11">
    <source>
        <dbReference type="Proteomes" id="UP000474967"/>
    </source>
</evidence>
<dbReference type="InterPro" id="IPR013500">
    <property type="entry name" value="TopoI_cat_euk"/>
</dbReference>
<dbReference type="Gene3D" id="3.30.66.10">
    <property type="entry name" value="DNA topoisomerase I domain"/>
    <property type="match status" value="1"/>
</dbReference>
<dbReference type="GO" id="GO:0006265">
    <property type="term" value="P:DNA topological change"/>
    <property type="evidence" value="ECO:0007669"/>
    <property type="project" value="InterPro"/>
</dbReference>
<keyword evidence="4" id="KW-0799">Topoisomerase</keyword>
<gene>
    <name evidence="10" type="ORF">G3T36_09165</name>
</gene>
<evidence type="ECO:0000313" key="10">
    <source>
        <dbReference type="EMBL" id="NEN06044.1"/>
    </source>
</evidence>
<evidence type="ECO:0000256" key="5">
    <source>
        <dbReference type="ARBA" id="ARBA00023125"/>
    </source>
</evidence>
<dbReference type="EC" id="5.6.2.1" evidence="3"/>
<keyword evidence="5" id="KW-0238">DNA-binding</keyword>
<dbReference type="EMBL" id="JAAGWY010000002">
    <property type="protein sequence ID" value="NEN06044.1"/>
    <property type="molecule type" value="Genomic_DNA"/>
</dbReference>
<dbReference type="InterPro" id="IPR014711">
    <property type="entry name" value="TopoI_cat_a-hlx-sub_euk"/>
</dbReference>
<keyword evidence="6 10" id="KW-0413">Isomerase</keyword>
<dbReference type="Pfam" id="PF01028">
    <property type="entry name" value="Topoisom_I"/>
    <property type="match status" value="1"/>
</dbReference>
<accession>A0A6L9XYF0</accession>
<organism evidence="10 11">
    <name type="scientific">Leifsonia tongyongensis</name>
    <dbReference type="NCBI Taxonomy" id="1268043"/>
    <lineage>
        <taxon>Bacteria</taxon>
        <taxon>Bacillati</taxon>
        <taxon>Actinomycetota</taxon>
        <taxon>Actinomycetes</taxon>
        <taxon>Micrococcales</taxon>
        <taxon>Microbacteriaceae</taxon>
        <taxon>Leifsonia</taxon>
    </lineage>
</organism>
<dbReference type="InterPro" id="IPR035447">
    <property type="entry name" value="DNA_topo_I_N_sf"/>
</dbReference>
<evidence type="ECO:0000259" key="9">
    <source>
        <dbReference type="Pfam" id="PF21338"/>
    </source>
</evidence>
<name>A0A6L9XYF0_9MICO</name>
<evidence type="ECO:0000256" key="4">
    <source>
        <dbReference type="ARBA" id="ARBA00023029"/>
    </source>
</evidence>
<dbReference type="Proteomes" id="UP000474967">
    <property type="component" value="Unassembled WGS sequence"/>
</dbReference>
<dbReference type="SUPFAM" id="SSF56349">
    <property type="entry name" value="DNA breaking-rejoining enzymes"/>
    <property type="match status" value="1"/>
</dbReference>
<protein>
    <recommendedName>
        <fullName evidence="3">DNA topoisomerase</fullName>
        <ecNumber evidence="3">5.6.2.1</ecNumber>
    </recommendedName>
</protein>
<evidence type="ECO:0000256" key="1">
    <source>
        <dbReference type="ARBA" id="ARBA00000213"/>
    </source>
</evidence>
<proteinExistence type="inferred from homology"/>
<dbReference type="SUPFAM" id="SSF55869">
    <property type="entry name" value="DNA topoisomerase I domain"/>
    <property type="match status" value="1"/>
</dbReference>
<evidence type="ECO:0000256" key="2">
    <source>
        <dbReference type="ARBA" id="ARBA00006645"/>
    </source>
</evidence>
<reference evidence="10 11" key="1">
    <citation type="journal article" date="2014" name="J. Microbiol.">
        <title>Diaminobutyricibacter tongyongensis gen. nov., sp. nov. and Homoserinibacter gongjuensis gen. nov., sp. nov. belong to the family Microbacteriaceae.</title>
        <authorList>
            <person name="Kim S.J."/>
            <person name="Ahn J.H."/>
            <person name="Weon H.Y."/>
            <person name="Hamada M."/>
            <person name="Suzuki K."/>
            <person name="Kwon S.W."/>
        </authorList>
    </citation>
    <scope>NUCLEOTIDE SEQUENCE [LARGE SCALE GENOMIC DNA]</scope>
    <source>
        <strain evidence="10 11">NBRC 108724</strain>
    </source>
</reference>
<dbReference type="InterPro" id="IPR001631">
    <property type="entry name" value="TopoI"/>
</dbReference>
<feature type="domain" description="DNA topoisomerase I catalytic core eukaryotic-type" evidence="8">
    <location>
        <begin position="82"/>
        <end position="287"/>
    </location>
</feature>
<dbReference type="InterPro" id="IPR049331">
    <property type="entry name" value="Top1B_N_bact"/>
</dbReference>
<evidence type="ECO:0000256" key="6">
    <source>
        <dbReference type="ARBA" id="ARBA00023235"/>
    </source>
</evidence>
<dbReference type="PRINTS" id="PR00416">
    <property type="entry name" value="EUTPISMRASEI"/>
</dbReference>
<sequence>MTRLRHSDPAGPGYRRLTSKKGPRYVDEAGNAIVDERELERIRSLVIPPAWVDVWICADANGHIQAVGTDQAGRRQYLYHESWRQHQDRIKFDRALQLAETLPAARGRVTRDLRSDQFGQDRTLAAAFRIIDLGSLRIGSEEYLQTNGSRGLTTLLCRHVRIDGDEVTLTFPAKSGQKWASTVADADVAALLGEIVETRGPRSRLLAWRDTQWHTIRPASLNEYIRAKTGGEFTAKDFRTLHGTIVAARALAQLGTAGSDAQRRKRMTSAVAETAEALGNTPAIARNSYIDPRVFDHYRAGEVIDVASGRAPERALVELLAL</sequence>
<feature type="region of interest" description="Disordered" evidence="7">
    <location>
        <begin position="1"/>
        <end position="21"/>
    </location>
</feature>
<dbReference type="Gene3D" id="1.10.132.120">
    <property type="match status" value="1"/>
</dbReference>
<comment type="catalytic activity">
    <reaction evidence="1">
        <text>ATP-independent breakage of single-stranded DNA, followed by passage and rejoining.</text>
        <dbReference type="EC" id="5.6.2.1"/>
    </reaction>
</comment>
<dbReference type="InterPro" id="IPR011010">
    <property type="entry name" value="DNA_brk_join_enz"/>
</dbReference>
<dbReference type="Pfam" id="PF21338">
    <property type="entry name" value="Top1B_N_bact"/>
    <property type="match status" value="1"/>
</dbReference>
<dbReference type="PROSITE" id="PS52038">
    <property type="entry name" value="TOPO_IB_2"/>
    <property type="match status" value="1"/>
</dbReference>
<comment type="caution">
    <text evidence="10">The sequence shown here is derived from an EMBL/GenBank/DDBJ whole genome shotgun (WGS) entry which is preliminary data.</text>
</comment>
<dbReference type="GO" id="GO:0003677">
    <property type="term" value="F:DNA binding"/>
    <property type="evidence" value="ECO:0007669"/>
    <property type="project" value="UniProtKB-KW"/>
</dbReference>
<evidence type="ECO:0000256" key="7">
    <source>
        <dbReference type="SAM" id="MobiDB-lite"/>
    </source>
</evidence>
<feature type="domain" description="DNA topoisomerase IB N-terminal" evidence="9">
    <location>
        <begin position="24"/>
        <end position="70"/>
    </location>
</feature>